<protein>
    <submittedName>
        <fullName evidence="5">Tape measure protein</fullName>
    </submittedName>
</protein>
<dbReference type="SUPFAM" id="SSF53955">
    <property type="entry name" value="Lysozyme-like"/>
    <property type="match status" value="1"/>
</dbReference>
<evidence type="ECO:0000256" key="2">
    <source>
        <dbReference type="ARBA" id="ARBA00022612"/>
    </source>
</evidence>
<gene>
    <name evidence="5" type="primary">21</name>
    <name evidence="5" type="ORF">SEA_NYCEIRAE_21</name>
</gene>
<dbReference type="InterPro" id="IPR010090">
    <property type="entry name" value="Phage_tape_meas"/>
</dbReference>
<keyword evidence="2" id="KW-1188">Viral release from host cell</keyword>
<dbReference type="GeneID" id="29078386"/>
<dbReference type="Proteomes" id="UP000201968">
    <property type="component" value="Segment"/>
</dbReference>
<dbReference type="PANTHER" id="PTHR37813:SF1">
    <property type="entry name" value="FELS-2 PROPHAGE PROTEIN"/>
    <property type="match status" value="1"/>
</dbReference>
<feature type="compositionally biased region" description="Basic and acidic residues" evidence="3">
    <location>
        <begin position="1471"/>
        <end position="1497"/>
    </location>
</feature>
<dbReference type="KEGG" id="vg:29078386"/>
<feature type="region of interest" description="Disordered" evidence="3">
    <location>
        <begin position="1622"/>
        <end position="1645"/>
    </location>
</feature>
<feature type="region of interest" description="Disordered" evidence="3">
    <location>
        <begin position="1448"/>
        <end position="1578"/>
    </location>
</feature>
<evidence type="ECO:0000259" key="4">
    <source>
        <dbReference type="Pfam" id="PF10145"/>
    </source>
</evidence>
<proteinExistence type="predicted"/>
<keyword evidence="6" id="KW-1185">Reference proteome</keyword>
<feature type="domain" description="Phage tail tape measure protein" evidence="4">
    <location>
        <begin position="80"/>
        <end position="282"/>
    </location>
</feature>
<keyword evidence="1" id="KW-1245">Viral tail assembly</keyword>
<dbReference type="InterPro" id="IPR023346">
    <property type="entry name" value="Lysozyme-like_dom_sf"/>
</dbReference>
<reference evidence="6" key="1">
    <citation type="submission" date="2016-07" db="EMBL/GenBank/DDBJ databases">
        <authorList>
            <person name="Florea S."/>
            <person name="Webb J.S."/>
            <person name="Jaromczyk J."/>
            <person name="Schardl C.L."/>
        </authorList>
    </citation>
    <scope>NUCLEOTIDE SEQUENCE [LARGE SCALE GENOMIC DNA]</scope>
</reference>
<feature type="compositionally biased region" description="Basic and acidic residues" evidence="3">
    <location>
        <begin position="1508"/>
        <end position="1535"/>
    </location>
</feature>
<sequence>MAGGIIEIDVVLNDRDLTRRLDRAAQMARRAATGITAAFGAAGLVAGLKQVVTVGRDFDLVMNTIRGTSGATAQEMAAISDKARQLGNDIALPATSAVDAATAMLELSKGGLTVKASMDAARGSLALAAAAQIDAGKAAEIQANAINTFRLKATDAEHVADVLANTANKSSAGMTDIADALQQSGSVAAQFNMTLDQTAGALGVIANNGIKGSDAGTLLKSTLLALQDTGKPATEAMKTLGIVTYDAEGRFVGLGKILEQVNTASKNLTEEQFNQATSILFGSDAMRLAGIAAKENADSFRNMTDAVGQAGGASRLAAEMNKGLPGALERVKNAAETTQLAIYELLRGPLTDLANFGADKLTGVADWIGDQEVDGAKLRALADALRPVGMELREIGIDAADVAKGTTEAGGAVSMLGDGAKIAGEGALAGLQPLLGVIGGVASGFASLPTPVQTAALAMGAFALARGRMNRSLAQAGERDAAQRTRWQNMALASRQFNQEMRTQARLARMQGTELTRAQRIMAGYNTSTVGSVASMRNFTTQVGAARAGAAAAGTPIGRLAASMQVLGQTRTDGIGRIASAFTNAATAAGGYSRAAGIAAGSATALRVGAGAVFNAVGGLSGLLFGGATLALAMYSSNQRKAAQAAAEHKQIVDGLVGSINAQTGALNAAGVAQVQQSLADMKYGDKKTNPYDTLEANKQLAISADTFTNAAAGQRDAIDQVNQSLDNQTSKSIQASDFWRLHGESYQEVGVSVQEFTAAVRGNEKAQDEVERKLERGGIKNWANTWRDAREDLDGAGQSAVQLGQQMGQANDSLTDAQKAAQQQAEALRKVTPEARTLAESMQVLSDNTASASDKASALKTALDALSGGAEGVDAARGQGLAEVEKLPALWEAASAAAGGYAGIIDQSTGRISVNSDATRELSASVTRVKDSMNTAASAAYQFAIENGQSQEQARQAAVVASQGIYDSFMHTAEGARRAGVDVDGLMSAMRVLPPQKLVEFISLGADTTRQEIFLVREELNRVPPGHTVTMSTLSKQAQDDIRQTGAMVKELPDGRVEITALTDGARARIDELLKPESKTVTVNWAPGYGGGVGAGWAATAPAQPRALGGPVGYAVGGGIGPDGAIRGPGTGTSDSISTFAPAGGHVFTARETEAAGGHEGLRARLAAMSRPGRGRAAAGAMQAVKLSNGEHYASPDEVAAAGGHEAIFGLRRMLKSVQRFSLGGLVRSEQVAHANDGLPYITGARDCSMWVSWMVQAAKGQPLGRLFTTHTLIGGQTAGLVPGASPGDLLTVGTSSEHMAATVMTANGPVNTESGGNSSPSQVRWGRGAAGAFDPQFTHRFHLPLNLINPIPQKELTPGNSASPYIPDSLANRRDQDSIRNEGDGESRQYIEPPKPPKLEDVSAEAAKIATRGLLETFGLENSILADPGQSTIGQALQIGANTDRYRREQSMSPTENGEGGTGVELSDEEKLRIKQDYERERFPRDQKYKEDQAAIRKQYPGDGNKGVRDQKLFELKQRRDTEELPYKQEYQSRLKGSSTTGGETDGDPNSTDGGGGSTVDGTGWGTRVQPQTPTDPYLMVDSAPYNPVFGAAQWGKEIAAALQIAGLSQTFKQQMVGQGDIESKGDPRAIGPSSPDGTPQGWMQVKPGTFASMRDSKLPDDPFNVLANGVAALNWTKERWGDPNGANWPTTAGYKDGGLHPMRGDKASVVPPNTWRVVGDRAIADEFFIPDTDDPQHVAIGAEWARRRGMQLVQLHADGGISARARGGQAAMATALAEPRTEEYHTHEGPRNYNYSGPAEDARGYFGAARRHDRIDGQGVGITRIGRKGSNR</sequence>
<dbReference type="GO" id="GO:0098003">
    <property type="term" value="P:viral tail assembly"/>
    <property type="evidence" value="ECO:0007669"/>
    <property type="project" value="UniProtKB-KW"/>
</dbReference>
<feature type="compositionally biased region" description="Basic and acidic residues" evidence="3">
    <location>
        <begin position="1373"/>
        <end position="1402"/>
    </location>
</feature>
<feature type="compositionally biased region" description="Basic and acidic residues" evidence="3">
    <location>
        <begin position="1782"/>
        <end position="1793"/>
    </location>
</feature>
<evidence type="ECO:0000313" key="6">
    <source>
        <dbReference type="Proteomes" id="UP000201968"/>
    </source>
</evidence>
<evidence type="ECO:0000256" key="3">
    <source>
        <dbReference type="SAM" id="MobiDB-lite"/>
    </source>
</evidence>
<organism evidence="5 6">
    <name type="scientific">Gordonia phage Nyceirae</name>
    <dbReference type="NCBI Taxonomy" id="1887651"/>
    <lineage>
        <taxon>Viruses</taxon>
        <taxon>Duplodnaviria</taxon>
        <taxon>Heunggongvirae</taxon>
        <taxon>Uroviricota</taxon>
        <taxon>Caudoviricetes</taxon>
        <taxon>Nyceiraevirus</taxon>
        <taxon>Nyceiraevirus nyceirae</taxon>
    </lineage>
</organism>
<dbReference type="NCBIfam" id="TIGR01760">
    <property type="entry name" value="tape_meas_TP901"/>
    <property type="match status" value="1"/>
</dbReference>
<accession>A0A1C9EHW6</accession>
<dbReference type="EMBL" id="KX557282">
    <property type="protein sequence ID" value="AON97384.1"/>
    <property type="molecule type" value="Genomic_DNA"/>
</dbReference>
<evidence type="ECO:0000256" key="1">
    <source>
        <dbReference type="ARBA" id="ARBA00022465"/>
    </source>
</evidence>
<name>A0A1C9EHW6_9CAUD</name>
<feature type="region of interest" description="Disordered" evidence="3">
    <location>
        <begin position="1781"/>
        <end position="1801"/>
    </location>
</feature>
<feature type="compositionally biased region" description="Gly residues" evidence="3">
    <location>
        <begin position="1555"/>
        <end position="1567"/>
    </location>
</feature>
<feature type="region of interest" description="Disordered" evidence="3">
    <location>
        <begin position="1353"/>
        <end position="1402"/>
    </location>
</feature>
<dbReference type="RefSeq" id="YP_009277939.1">
    <property type="nucleotide sequence ID" value="NC_031004.1"/>
</dbReference>
<dbReference type="Pfam" id="PF10145">
    <property type="entry name" value="PhageMin_Tail"/>
    <property type="match status" value="1"/>
</dbReference>
<dbReference type="PANTHER" id="PTHR37813">
    <property type="entry name" value="FELS-2 PROPHAGE PROTEIN"/>
    <property type="match status" value="1"/>
</dbReference>
<evidence type="ECO:0000313" key="5">
    <source>
        <dbReference type="EMBL" id="AON97384.1"/>
    </source>
</evidence>